<name>A0A9N8ZRG7_9GLOM</name>
<dbReference type="Pfam" id="PF07534">
    <property type="entry name" value="TLD"/>
    <property type="match status" value="1"/>
</dbReference>
<accession>A0A9N8ZRG7</accession>
<sequence length="192" mass="21550">MSSIFQADIIEDYKQLYESEEEGTEIVKILNAADELGLIKLIEFIQEYLIMNKIKILRQNPAIICPISHQECDNEGPNIVVAKIKDSQRLIGGYNPLDWNGNGPKSTNDSFIFSIDKLNDMTIASIARMKGSQSIYCSNLCGPIFGSSTDGDLTCKDNNNWTAKNSSMYYGLDFPGLFIVDDWEVFKVVKNV</sequence>
<comment type="caution">
    <text evidence="2">The sequence shown here is derived from an EMBL/GenBank/DDBJ whole genome shotgun (WGS) entry which is preliminary data.</text>
</comment>
<evidence type="ECO:0000313" key="3">
    <source>
        <dbReference type="Proteomes" id="UP000789706"/>
    </source>
</evidence>
<evidence type="ECO:0000313" key="2">
    <source>
        <dbReference type="EMBL" id="CAG8504228.1"/>
    </source>
</evidence>
<evidence type="ECO:0000259" key="1">
    <source>
        <dbReference type="PROSITE" id="PS51886"/>
    </source>
</evidence>
<keyword evidence="3" id="KW-1185">Reference proteome</keyword>
<reference evidence="2" key="1">
    <citation type="submission" date="2021-06" db="EMBL/GenBank/DDBJ databases">
        <authorList>
            <person name="Kallberg Y."/>
            <person name="Tangrot J."/>
            <person name="Rosling A."/>
        </authorList>
    </citation>
    <scope>NUCLEOTIDE SEQUENCE</scope>
    <source>
        <strain evidence="2">AZ414A</strain>
    </source>
</reference>
<organism evidence="2 3">
    <name type="scientific">Diversispora eburnea</name>
    <dbReference type="NCBI Taxonomy" id="1213867"/>
    <lineage>
        <taxon>Eukaryota</taxon>
        <taxon>Fungi</taxon>
        <taxon>Fungi incertae sedis</taxon>
        <taxon>Mucoromycota</taxon>
        <taxon>Glomeromycotina</taxon>
        <taxon>Glomeromycetes</taxon>
        <taxon>Diversisporales</taxon>
        <taxon>Diversisporaceae</taxon>
        <taxon>Diversispora</taxon>
    </lineage>
</organism>
<feature type="domain" description="TLDc" evidence="1">
    <location>
        <begin position="1"/>
        <end position="189"/>
    </location>
</feature>
<dbReference type="EMBL" id="CAJVPK010000395">
    <property type="protein sequence ID" value="CAG8504228.1"/>
    <property type="molecule type" value="Genomic_DNA"/>
</dbReference>
<proteinExistence type="predicted"/>
<dbReference type="PROSITE" id="PS51886">
    <property type="entry name" value="TLDC"/>
    <property type="match status" value="1"/>
</dbReference>
<protein>
    <submittedName>
        <fullName evidence="2">2539_t:CDS:1</fullName>
    </submittedName>
</protein>
<dbReference type="InterPro" id="IPR006571">
    <property type="entry name" value="TLDc_dom"/>
</dbReference>
<dbReference type="AlphaFoldDB" id="A0A9N8ZRG7"/>
<gene>
    <name evidence="2" type="ORF">DEBURN_LOCUS4836</name>
</gene>
<dbReference type="Proteomes" id="UP000789706">
    <property type="component" value="Unassembled WGS sequence"/>
</dbReference>
<dbReference type="OrthoDB" id="2324840at2759"/>